<gene>
    <name evidence="1" type="ORF">B7P43_G05232</name>
</gene>
<reference evidence="1 2" key="1">
    <citation type="submission" date="2017-12" db="EMBL/GenBank/DDBJ databases">
        <title>Hemimetabolous genomes reveal molecular basis of termite eusociality.</title>
        <authorList>
            <person name="Harrison M.C."/>
            <person name="Jongepier E."/>
            <person name="Robertson H.M."/>
            <person name="Arning N."/>
            <person name="Bitard-Feildel T."/>
            <person name="Chao H."/>
            <person name="Childers C.P."/>
            <person name="Dinh H."/>
            <person name="Doddapaneni H."/>
            <person name="Dugan S."/>
            <person name="Gowin J."/>
            <person name="Greiner C."/>
            <person name="Han Y."/>
            <person name="Hu H."/>
            <person name="Hughes D.S.T."/>
            <person name="Huylmans A.-K."/>
            <person name="Kemena C."/>
            <person name="Kremer L.P.M."/>
            <person name="Lee S.L."/>
            <person name="Lopez-Ezquerra A."/>
            <person name="Mallet L."/>
            <person name="Monroy-Kuhn J.M."/>
            <person name="Moser A."/>
            <person name="Murali S.C."/>
            <person name="Muzny D.M."/>
            <person name="Otani S."/>
            <person name="Piulachs M.-D."/>
            <person name="Poelchau M."/>
            <person name="Qu J."/>
            <person name="Schaub F."/>
            <person name="Wada-Katsumata A."/>
            <person name="Worley K.C."/>
            <person name="Xie Q."/>
            <person name="Ylla G."/>
            <person name="Poulsen M."/>
            <person name="Gibbs R.A."/>
            <person name="Schal C."/>
            <person name="Richards S."/>
            <person name="Belles X."/>
            <person name="Korb J."/>
            <person name="Bornberg-Bauer E."/>
        </authorList>
    </citation>
    <scope>NUCLEOTIDE SEQUENCE [LARGE SCALE GENOMIC DNA]</scope>
    <source>
        <tissue evidence="1">Whole body</tissue>
    </source>
</reference>
<evidence type="ECO:0000313" key="2">
    <source>
        <dbReference type="Proteomes" id="UP000235965"/>
    </source>
</evidence>
<protein>
    <recommendedName>
        <fullName evidence="3">Endonuclease/exonuclease/phosphatase domain-containing protein</fullName>
    </recommendedName>
</protein>
<proteinExistence type="predicted"/>
<organism evidence="1 2">
    <name type="scientific">Cryptotermes secundus</name>
    <dbReference type="NCBI Taxonomy" id="105785"/>
    <lineage>
        <taxon>Eukaryota</taxon>
        <taxon>Metazoa</taxon>
        <taxon>Ecdysozoa</taxon>
        <taxon>Arthropoda</taxon>
        <taxon>Hexapoda</taxon>
        <taxon>Insecta</taxon>
        <taxon>Pterygota</taxon>
        <taxon>Neoptera</taxon>
        <taxon>Polyneoptera</taxon>
        <taxon>Dictyoptera</taxon>
        <taxon>Blattodea</taxon>
        <taxon>Blattoidea</taxon>
        <taxon>Termitoidae</taxon>
        <taxon>Kalotermitidae</taxon>
        <taxon>Cryptotermitinae</taxon>
        <taxon>Cryptotermes</taxon>
    </lineage>
</organism>
<sequence>MISAVNRVEFVSDRMSYLIVRGLWCDIFLNVHAPTEDKMEDIKDRFYEELEHVLNKLPKYHMEIMLGVFNANVGREDIFKPTIGNESLHEISNDNGVRVVNFATPKNLIIKSTMFPHHNSHKFKQYLKDRIDKLATNSKNKNIRDLYRGINDFQRGYQPRSNLVKDENDDLLADSNNIMNMWRNYFSQLLNVCRVSEVRQIEIHIAEPLVPDNSDFEVEIAIAKLKTYKSPGSD</sequence>
<accession>A0A2J7PLR8</accession>
<evidence type="ECO:0000313" key="1">
    <source>
        <dbReference type="EMBL" id="PNF17273.1"/>
    </source>
</evidence>
<name>A0A2J7PLR8_9NEOP</name>
<dbReference type="InParanoid" id="A0A2J7PLR8"/>
<dbReference type="EMBL" id="NEVH01024424">
    <property type="protein sequence ID" value="PNF17273.1"/>
    <property type="molecule type" value="Genomic_DNA"/>
</dbReference>
<dbReference type="Proteomes" id="UP000235965">
    <property type="component" value="Unassembled WGS sequence"/>
</dbReference>
<dbReference type="STRING" id="105785.A0A2J7PLR8"/>
<dbReference type="AlphaFoldDB" id="A0A2J7PLR8"/>
<keyword evidence="2" id="KW-1185">Reference proteome</keyword>
<comment type="caution">
    <text evidence="1">The sequence shown here is derived from an EMBL/GenBank/DDBJ whole genome shotgun (WGS) entry which is preliminary data.</text>
</comment>
<evidence type="ECO:0008006" key="3">
    <source>
        <dbReference type="Google" id="ProtNLM"/>
    </source>
</evidence>